<reference evidence="3" key="1">
    <citation type="journal article" date="2019" name="Int. J. Syst. Evol. Microbiol.">
        <title>The Global Catalogue of Microorganisms (GCM) 10K type strain sequencing project: providing services to taxonomists for standard genome sequencing and annotation.</title>
        <authorList>
            <consortium name="The Broad Institute Genomics Platform"/>
            <consortium name="The Broad Institute Genome Sequencing Center for Infectious Disease"/>
            <person name="Wu L."/>
            <person name="Ma J."/>
        </authorList>
    </citation>
    <scope>NUCLEOTIDE SEQUENCE [LARGE SCALE GENOMIC DNA]</scope>
    <source>
        <strain evidence="3">CGMCC 4.7093</strain>
    </source>
</reference>
<evidence type="ECO:0000256" key="1">
    <source>
        <dbReference type="SAM" id="MobiDB-lite"/>
    </source>
</evidence>
<dbReference type="EMBL" id="JBHSIV010000001">
    <property type="protein sequence ID" value="MFC5060632.1"/>
    <property type="molecule type" value="Genomic_DNA"/>
</dbReference>
<feature type="region of interest" description="Disordered" evidence="1">
    <location>
        <begin position="1"/>
        <end position="38"/>
    </location>
</feature>
<comment type="caution">
    <text evidence="2">The sequence shown here is derived from an EMBL/GenBank/DDBJ whole genome shotgun (WGS) entry which is preliminary data.</text>
</comment>
<proteinExistence type="predicted"/>
<evidence type="ECO:0000313" key="3">
    <source>
        <dbReference type="Proteomes" id="UP001595947"/>
    </source>
</evidence>
<accession>A0ABV9YFV1</accession>
<evidence type="ECO:0000313" key="2">
    <source>
        <dbReference type="EMBL" id="MFC5060632.1"/>
    </source>
</evidence>
<keyword evidence="3" id="KW-1185">Reference proteome</keyword>
<sequence length="91" mass="9761">MTVTPGPRRRPAGPHPERSADVPAPRGPDAGVVSGVPAQRTAADVYRVSEDDVHRARMAVARNALDSEDCREMLDMLGLIGEPGEPPPVRR</sequence>
<organism evidence="2 3">
    <name type="scientific">Actinomycetospora atypica</name>
    <dbReference type="NCBI Taxonomy" id="1290095"/>
    <lineage>
        <taxon>Bacteria</taxon>
        <taxon>Bacillati</taxon>
        <taxon>Actinomycetota</taxon>
        <taxon>Actinomycetes</taxon>
        <taxon>Pseudonocardiales</taxon>
        <taxon>Pseudonocardiaceae</taxon>
        <taxon>Actinomycetospora</taxon>
    </lineage>
</organism>
<protein>
    <submittedName>
        <fullName evidence="2">Uncharacterized protein</fullName>
    </submittedName>
</protein>
<dbReference type="RefSeq" id="WP_378033990.1">
    <property type="nucleotide sequence ID" value="NZ_JBHSIV010000001.1"/>
</dbReference>
<name>A0ABV9YFV1_9PSEU</name>
<dbReference type="Proteomes" id="UP001595947">
    <property type="component" value="Unassembled WGS sequence"/>
</dbReference>
<gene>
    <name evidence="2" type="ORF">ACFPBZ_00300</name>
</gene>